<dbReference type="HAMAP" id="MF_01940">
    <property type="entry name" value="RNA_CPDase"/>
    <property type="match status" value="1"/>
</dbReference>
<dbReference type="EC" id="3.1.4.58" evidence="2"/>
<comment type="similarity">
    <text evidence="2">Belongs to the 2H phosphoesterase superfamily. ThpR family.</text>
</comment>
<dbReference type="GO" id="GO:0004113">
    <property type="term" value="F:2',3'-cyclic-nucleotide 3'-phosphodiesterase activity"/>
    <property type="evidence" value="ECO:0007669"/>
    <property type="project" value="InterPro"/>
</dbReference>
<dbReference type="Pfam" id="PF02834">
    <property type="entry name" value="LigT_PEase"/>
    <property type="match status" value="1"/>
</dbReference>
<organism evidence="4 5">
    <name type="scientific">Candidatus Wolfebacteria bacterium CG03_land_8_20_14_0_80_40_12</name>
    <dbReference type="NCBI Taxonomy" id="1975069"/>
    <lineage>
        <taxon>Bacteria</taxon>
        <taxon>Candidatus Wolfeibacteriota</taxon>
    </lineage>
</organism>
<dbReference type="PANTHER" id="PTHR35561">
    <property type="entry name" value="RNA 2',3'-CYCLIC PHOSPHODIESTERASE"/>
    <property type="match status" value="1"/>
</dbReference>
<evidence type="ECO:0000256" key="1">
    <source>
        <dbReference type="ARBA" id="ARBA00022801"/>
    </source>
</evidence>
<keyword evidence="1 2" id="KW-0378">Hydrolase</keyword>
<reference evidence="5" key="1">
    <citation type="submission" date="2017-09" db="EMBL/GenBank/DDBJ databases">
        <title>Depth-based differentiation of microbial function through sediment-hosted aquifers and enrichment of novel symbionts in the deep terrestrial subsurface.</title>
        <authorList>
            <person name="Probst A.J."/>
            <person name="Ladd B."/>
            <person name="Jarett J.K."/>
            <person name="Geller-Mcgrath D.E."/>
            <person name="Sieber C.M.K."/>
            <person name="Emerson J.B."/>
            <person name="Anantharaman K."/>
            <person name="Thomas B.C."/>
            <person name="Malmstrom R."/>
            <person name="Stieglmeier M."/>
            <person name="Klingl A."/>
            <person name="Woyke T."/>
            <person name="Ryan C.M."/>
            <person name="Banfield J.F."/>
        </authorList>
    </citation>
    <scope>NUCLEOTIDE SEQUENCE [LARGE SCALE GENOMIC DNA]</scope>
</reference>
<evidence type="ECO:0000313" key="5">
    <source>
        <dbReference type="Proteomes" id="UP000228949"/>
    </source>
</evidence>
<sequence>MKRLFIAINFPENIKEAIGRMANDLEIAAKIRFLPKENWHLTISFLGYQPDEAIGPILEVLKETAKNFQAPFIEFEKIIFAPSNKPLRMIWLTGSKKTSQTLAAIKKNLEDTLIKNGVRFHLENRGYNAHLTLARFSTPPQNSEEKLLNYPITQSPIFFIAQSLDLMESHLHRTGAEYEILSSAQFK</sequence>
<comment type="catalytic activity">
    <reaction evidence="2">
        <text>a 3'-end 2',3'-cyclophospho-ribonucleotide-RNA + H2O = a 3'-end 2'-phospho-ribonucleotide-RNA + H(+)</text>
        <dbReference type="Rhea" id="RHEA:11828"/>
        <dbReference type="Rhea" id="RHEA-COMP:10464"/>
        <dbReference type="Rhea" id="RHEA-COMP:17353"/>
        <dbReference type="ChEBI" id="CHEBI:15377"/>
        <dbReference type="ChEBI" id="CHEBI:15378"/>
        <dbReference type="ChEBI" id="CHEBI:83064"/>
        <dbReference type="ChEBI" id="CHEBI:173113"/>
        <dbReference type="EC" id="3.1.4.58"/>
    </reaction>
</comment>
<dbReference type="AlphaFoldDB" id="A0A2M7B684"/>
<dbReference type="Proteomes" id="UP000228949">
    <property type="component" value="Unassembled WGS sequence"/>
</dbReference>
<feature type="active site" description="Proton acceptor" evidence="2">
    <location>
        <position position="130"/>
    </location>
</feature>
<gene>
    <name evidence="4" type="ORF">COS61_00540</name>
</gene>
<dbReference type="PANTHER" id="PTHR35561:SF1">
    <property type="entry name" value="RNA 2',3'-CYCLIC PHOSPHODIESTERASE"/>
    <property type="match status" value="1"/>
</dbReference>
<evidence type="ECO:0000259" key="3">
    <source>
        <dbReference type="Pfam" id="PF02834"/>
    </source>
</evidence>
<feature type="active site" description="Proton donor" evidence="2">
    <location>
        <position position="40"/>
    </location>
</feature>
<feature type="short sequence motif" description="HXTX 2" evidence="2">
    <location>
        <begin position="130"/>
        <end position="133"/>
    </location>
</feature>
<comment type="caution">
    <text evidence="4">The sequence shown here is derived from an EMBL/GenBank/DDBJ whole genome shotgun (WGS) entry which is preliminary data.</text>
</comment>
<dbReference type="GO" id="GO:0008664">
    <property type="term" value="F:RNA 2',3'-cyclic 3'-phosphodiesterase activity"/>
    <property type="evidence" value="ECO:0007669"/>
    <property type="project" value="UniProtKB-EC"/>
</dbReference>
<feature type="domain" description="Phosphoesterase HXTX" evidence="3">
    <location>
        <begin position="11"/>
        <end position="91"/>
    </location>
</feature>
<evidence type="ECO:0000256" key="2">
    <source>
        <dbReference type="HAMAP-Rule" id="MF_01940"/>
    </source>
</evidence>
<dbReference type="InterPro" id="IPR014051">
    <property type="entry name" value="Phosphoesterase_HXTX"/>
</dbReference>
<evidence type="ECO:0000313" key="4">
    <source>
        <dbReference type="EMBL" id="PIU98597.1"/>
    </source>
</evidence>
<name>A0A2M7B684_9BACT</name>
<dbReference type="InterPro" id="IPR004175">
    <property type="entry name" value="RNA_CPDase"/>
</dbReference>
<accession>A0A2M7B684</accession>
<dbReference type="Gene3D" id="3.90.1140.10">
    <property type="entry name" value="Cyclic phosphodiesterase"/>
    <property type="match status" value="1"/>
</dbReference>
<dbReference type="NCBIfam" id="TIGR02258">
    <property type="entry name" value="2_5_ligase"/>
    <property type="match status" value="1"/>
</dbReference>
<dbReference type="InterPro" id="IPR009097">
    <property type="entry name" value="Cyclic_Pdiesterase"/>
</dbReference>
<comment type="function">
    <text evidence="2">Hydrolyzes RNA 2',3'-cyclic phosphodiester to an RNA 2'-phosphomonoester.</text>
</comment>
<protein>
    <recommendedName>
        <fullName evidence="2">RNA 2',3'-cyclic phosphodiesterase</fullName>
        <shortName evidence="2">RNA 2',3'-CPDase</shortName>
        <ecNumber evidence="2">3.1.4.58</ecNumber>
    </recommendedName>
</protein>
<dbReference type="SUPFAM" id="SSF55144">
    <property type="entry name" value="LigT-like"/>
    <property type="match status" value="1"/>
</dbReference>
<dbReference type="EMBL" id="PEVJ01000014">
    <property type="protein sequence ID" value="PIU98597.1"/>
    <property type="molecule type" value="Genomic_DNA"/>
</dbReference>
<proteinExistence type="inferred from homology"/>
<feature type="short sequence motif" description="HXTX 1" evidence="2">
    <location>
        <begin position="40"/>
        <end position="43"/>
    </location>
</feature>